<feature type="domain" description="Protein kinase" evidence="2">
    <location>
        <begin position="145"/>
        <end position="398"/>
    </location>
</feature>
<feature type="non-terminal residue" evidence="3">
    <location>
        <position position="1"/>
    </location>
</feature>
<keyword evidence="3" id="KW-0418">Kinase</keyword>
<dbReference type="AlphaFoldDB" id="A0A0A1TU93"/>
<dbReference type="KEGG" id="eiv:EIN_377340"/>
<dbReference type="GeneID" id="14882431"/>
<gene>
    <name evidence="3" type="ORF">EIN_377340</name>
</gene>
<organism evidence="3 4">
    <name type="scientific">Entamoeba invadens IP1</name>
    <dbReference type="NCBI Taxonomy" id="370355"/>
    <lineage>
        <taxon>Eukaryota</taxon>
        <taxon>Amoebozoa</taxon>
        <taxon>Evosea</taxon>
        <taxon>Archamoebae</taxon>
        <taxon>Mastigamoebida</taxon>
        <taxon>Entamoebidae</taxon>
        <taxon>Entamoeba</taxon>
    </lineage>
</organism>
<name>A0A0A1TU93_ENTIV</name>
<dbReference type="RefSeq" id="XP_004182845.1">
    <property type="nucleotide sequence ID" value="XM_004182797.1"/>
</dbReference>
<sequence>DVYTRKTKKLERQQNNLSYVICFLEKTIIKFDKAHATSLTLQRKTYNLRFLLLFKPTTGVLRSNESTYITAIIVPKCSTVFHENIPVTFSFHNLHLEAIQKTMTDNSSTSSEISSKKHKTKRFYTYLNLNGETVFSTKIDFETLTIEKEIFIHQRYGDIYKALWKRMDVVVLTVKTDNLDLKIVEDRFSKELEVMQQTTSRFIVQLLGTSMSEKSFCLVMDYYSLGVLSVFRESHKVSDLMKIRLVEDISIAMEFLHEKQIIHYDFNPRNVVVVTTDPNENVVCKVFDSGISRVLYSLGVSENTKIGTPRYSAPETFKGIPTFMSDVYSFGVTVFEICVWGDAFPINAFPNEEDISSYVLSGKRPEIQENCIFKDLIQNCWNQNPDLRLSFKQITPIVQHISKNYDKQKRGSKDSKEANENKETKEKTSPKVEQTEELDNLNGRSKSKHFISHNFSHKDKHSVHVYGSQDEKTPDL</sequence>
<dbReference type="InterPro" id="IPR000719">
    <property type="entry name" value="Prot_kinase_dom"/>
</dbReference>
<keyword evidence="4" id="KW-1185">Reference proteome</keyword>
<dbReference type="EMBL" id="KB207268">
    <property type="protein sequence ID" value="ELP83499.1"/>
    <property type="molecule type" value="Genomic_DNA"/>
</dbReference>
<accession>A0A0A1TU93</accession>
<keyword evidence="3" id="KW-0808">Transferase</keyword>
<evidence type="ECO:0000313" key="4">
    <source>
        <dbReference type="Proteomes" id="UP000014680"/>
    </source>
</evidence>
<dbReference type="Proteomes" id="UP000014680">
    <property type="component" value="Unassembled WGS sequence"/>
</dbReference>
<dbReference type="GO" id="GO:0005524">
    <property type="term" value="F:ATP binding"/>
    <property type="evidence" value="ECO:0007669"/>
    <property type="project" value="InterPro"/>
</dbReference>
<dbReference type="Pfam" id="PF07714">
    <property type="entry name" value="PK_Tyr_Ser-Thr"/>
    <property type="match status" value="1"/>
</dbReference>
<feature type="compositionally biased region" description="Basic and acidic residues" evidence="1">
    <location>
        <begin position="403"/>
        <end position="434"/>
    </location>
</feature>
<dbReference type="SUPFAM" id="SSF56112">
    <property type="entry name" value="Protein kinase-like (PK-like)"/>
    <property type="match status" value="1"/>
</dbReference>
<dbReference type="InterPro" id="IPR011009">
    <property type="entry name" value="Kinase-like_dom_sf"/>
</dbReference>
<dbReference type="InterPro" id="IPR053215">
    <property type="entry name" value="TKL_Ser/Thr_kinase"/>
</dbReference>
<dbReference type="PANTHER" id="PTHR45756">
    <property type="entry name" value="PALMITOYLTRANSFERASE"/>
    <property type="match status" value="1"/>
</dbReference>
<feature type="region of interest" description="Disordered" evidence="1">
    <location>
        <begin position="402"/>
        <end position="476"/>
    </location>
</feature>
<dbReference type="PROSITE" id="PS50011">
    <property type="entry name" value="PROTEIN_KINASE_DOM"/>
    <property type="match status" value="1"/>
</dbReference>
<evidence type="ECO:0000313" key="3">
    <source>
        <dbReference type="EMBL" id="ELP83499.1"/>
    </source>
</evidence>
<reference evidence="3 4" key="1">
    <citation type="submission" date="2012-10" db="EMBL/GenBank/DDBJ databases">
        <authorList>
            <person name="Zafar N."/>
            <person name="Inman J."/>
            <person name="Hall N."/>
            <person name="Lorenzi H."/>
            <person name="Caler E."/>
        </authorList>
    </citation>
    <scope>NUCLEOTIDE SEQUENCE [LARGE SCALE GENOMIC DNA]</scope>
    <source>
        <strain evidence="3 4">IP1</strain>
    </source>
</reference>
<dbReference type="GO" id="GO:0004672">
    <property type="term" value="F:protein kinase activity"/>
    <property type="evidence" value="ECO:0007669"/>
    <property type="project" value="InterPro"/>
</dbReference>
<dbReference type="OrthoDB" id="535509at2759"/>
<dbReference type="Gene3D" id="1.10.510.10">
    <property type="entry name" value="Transferase(Phosphotransferase) domain 1"/>
    <property type="match status" value="1"/>
</dbReference>
<dbReference type="PANTHER" id="PTHR45756:SF1">
    <property type="entry name" value="PROTEIN KINASE DOMAIN CONTAINING PROTEIN"/>
    <property type="match status" value="1"/>
</dbReference>
<proteinExistence type="predicted"/>
<evidence type="ECO:0000256" key="1">
    <source>
        <dbReference type="SAM" id="MobiDB-lite"/>
    </source>
</evidence>
<evidence type="ECO:0000259" key="2">
    <source>
        <dbReference type="PROSITE" id="PS50011"/>
    </source>
</evidence>
<protein>
    <submittedName>
        <fullName evidence="3">Protein tyrosine kinase</fullName>
    </submittedName>
</protein>
<dbReference type="VEuPathDB" id="AmoebaDB:EIN_377340"/>
<dbReference type="OMA" id="FRESHKV"/>
<dbReference type="InterPro" id="IPR001245">
    <property type="entry name" value="Ser-Thr/Tyr_kinase_cat_dom"/>
</dbReference>